<evidence type="ECO:0000259" key="2">
    <source>
        <dbReference type="Pfam" id="PF05117"/>
    </source>
</evidence>
<sequence length="396" mass="43767">MSMALFRRRRSEQSDSAAAVEGFWNQWPEFRTALASSVDSGEPPPDDVAERLTEAVRRIHPEATWELGTAPQGTGGGLGDAGDLGLDEESDPGRLLERMAALDDPLASLEGGGDYALTLTAGADDRARVLTERWARAAPAESGWRFYPAIPRDHDRLGKAVEWHGHELDLSHCTVAMRVDQQHNSMEVGVYHPDFMFLAEETRSGVCEHVVMLALGEDDYVRWISKVDPLVEKPLDPLPPTSMPSVVEQLAQAMGSGGWVTLQGRLPLRGIVEITVRHPLHRRDFPALTLYVHVSLPYSNSDDDRLPTEPSATALEEFAAGLRTLLGDNGALLAQQTVGGQRQFYFYLDPDSGVLGDFEAALRDWSEGQPAVQTRLDPDWQYIEQLKRPIRRQLGG</sequence>
<dbReference type="Proteomes" id="UP000292235">
    <property type="component" value="Chromosome"/>
</dbReference>
<dbReference type="AlphaFoldDB" id="A0A4P6PXX9"/>
<accession>A0A4P6PXX9</accession>
<evidence type="ECO:0000313" key="4">
    <source>
        <dbReference type="Proteomes" id="UP000292235"/>
    </source>
</evidence>
<evidence type="ECO:0000256" key="1">
    <source>
        <dbReference type="SAM" id="MobiDB-lite"/>
    </source>
</evidence>
<dbReference type="Pfam" id="PF05117">
    <property type="entry name" value="DUF695"/>
    <property type="match status" value="1"/>
</dbReference>
<feature type="compositionally biased region" description="Gly residues" evidence="1">
    <location>
        <begin position="73"/>
        <end position="82"/>
    </location>
</feature>
<dbReference type="EMBL" id="CP036455">
    <property type="protein sequence ID" value="QBI52953.1"/>
    <property type="molecule type" value="Genomic_DNA"/>
</dbReference>
<name>A0A4P6PXX9_9ACTN</name>
<proteinExistence type="predicted"/>
<reference evidence="3 4" key="1">
    <citation type="submission" date="2019-02" db="EMBL/GenBank/DDBJ databases">
        <authorList>
            <person name="Khodamoradi S."/>
            <person name="Hahnke R.L."/>
            <person name="Kaempfer P."/>
            <person name="Schumann P."/>
            <person name="Rohde M."/>
            <person name="Steinert M."/>
            <person name="Luzhetskyy A."/>
            <person name="Wink J."/>
            <person name="Ruckert C."/>
        </authorList>
    </citation>
    <scope>NUCLEOTIDE SEQUENCE [LARGE SCALE GENOMIC DNA]</scope>
    <source>
        <strain evidence="3 4">M2</strain>
    </source>
</reference>
<feature type="domain" description="DUF695" evidence="2">
    <location>
        <begin position="284"/>
        <end position="382"/>
    </location>
</feature>
<dbReference type="KEGG" id="strr:EKD16_05750"/>
<organism evidence="3 4">
    <name type="scientific">Streptomonospora litoralis</name>
    <dbReference type="NCBI Taxonomy" id="2498135"/>
    <lineage>
        <taxon>Bacteria</taxon>
        <taxon>Bacillati</taxon>
        <taxon>Actinomycetota</taxon>
        <taxon>Actinomycetes</taxon>
        <taxon>Streptosporangiales</taxon>
        <taxon>Nocardiopsidaceae</taxon>
        <taxon>Streptomonospora</taxon>
    </lineage>
</organism>
<keyword evidence="4" id="KW-1185">Reference proteome</keyword>
<dbReference type="InterPro" id="IPR016097">
    <property type="entry name" value="DUF695"/>
</dbReference>
<protein>
    <recommendedName>
        <fullName evidence="2">DUF695 domain-containing protein</fullName>
    </recommendedName>
</protein>
<gene>
    <name evidence="3" type="ORF">EKD16_05750</name>
</gene>
<feature type="region of interest" description="Disordered" evidence="1">
    <location>
        <begin position="63"/>
        <end position="83"/>
    </location>
</feature>
<evidence type="ECO:0000313" key="3">
    <source>
        <dbReference type="EMBL" id="QBI52953.1"/>
    </source>
</evidence>